<gene>
    <name evidence="2" type="ORF">BJY24_005655</name>
</gene>
<organism evidence="2 3">
    <name type="scientific">Nocardia transvalensis</name>
    <dbReference type="NCBI Taxonomy" id="37333"/>
    <lineage>
        <taxon>Bacteria</taxon>
        <taxon>Bacillati</taxon>
        <taxon>Actinomycetota</taxon>
        <taxon>Actinomycetes</taxon>
        <taxon>Mycobacteriales</taxon>
        <taxon>Nocardiaceae</taxon>
        <taxon>Nocardia</taxon>
    </lineage>
</organism>
<evidence type="ECO:0000256" key="1">
    <source>
        <dbReference type="SAM" id="Phobius"/>
    </source>
</evidence>
<sequence>MPDALAPATREGLWRRWFATVTLGEFVGFLAPATAGALTAGARPGIVAAAVLCAGAVEGAVLGSFQAAVLRSVLSGLRRWEWVRVTVLGAVVAWTIGLIPILFGEQVGRWPGWARIPFAVAAGVAVVFSIGVAQWIVLRHFTGRARLWLWANVVGWIAGLAAFGVVTTPLWQPGQAAVLVTAIGVLGGLVMAAVMAAVTGAFLVRILARSHPPER</sequence>
<dbReference type="Proteomes" id="UP000540412">
    <property type="component" value="Unassembled WGS sequence"/>
</dbReference>
<feature type="transmembrane region" description="Helical" evidence="1">
    <location>
        <begin position="177"/>
        <end position="208"/>
    </location>
</feature>
<keyword evidence="1" id="KW-0812">Transmembrane</keyword>
<dbReference type="AlphaFoldDB" id="A0A7W9UKN6"/>
<dbReference type="RefSeq" id="WP_051163407.1">
    <property type="nucleotide sequence ID" value="NZ_JACHIT010000002.1"/>
</dbReference>
<feature type="transmembrane region" description="Helical" evidence="1">
    <location>
        <begin position="149"/>
        <end position="171"/>
    </location>
</feature>
<name>A0A7W9UKN6_9NOCA</name>
<proteinExistence type="predicted"/>
<feature type="transmembrane region" description="Helical" evidence="1">
    <location>
        <begin position="116"/>
        <end position="137"/>
    </location>
</feature>
<keyword evidence="1" id="KW-0472">Membrane</keyword>
<dbReference type="EMBL" id="JACHIT010000002">
    <property type="protein sequence ID" value="MBB5916743.1"/>
    <property type="molecule type" value="Genomic_DNA"/>
</dbReference>
<keyword evidence="3" id="KW-1185">Reference proteome</keyword>
<protein>
    <submittedName>
        <fullName evidence="2">Uncharacterized protein</fullName>
    </submittedName>
</protein>
<evidence type="ECO:0000313" key="3">
    <source>
        <dbReference type="Proteomes" id="UP000540412"/>
    </source>
</evidence>
<feature type="transmembrane region" description="Helical" evidence="1">
    <location>
        <begin position="17"/>
        <end position="40"/>
    </location>
</feature>
<keyword evidence="1" id="KW-1133">Transmembrane helix</keyword>
<feature type="transmembrane region" description="Helical" evidence="1">
    <location>
        <begin position="82"/>
        <end position="104"/>
    </location>
</feature>
<evidence type="ECO:0000313" key="2">
    <source>
        <dbReference type="EMBL" id="MBB5916743.1"/>
    </source>
</evidence>
<accession>A0A7W9UKN6</accession>
<comment type="caution">
    <text evidence="2">The sequence shown here is derived from an EMBL/GenBank/DDBJ whole genome shotgun (WGS) entry which is preliminary data.</text>
</comment>
<reference evidence="2 3" key="1">
    <citation type="submission" date="2020-08" db="EMBL/GenBank/DDBJ databases">
        <title>Sequencing the genomes of 1000 actinobacteria strains.</title>
        <authorList>
            <person name="Klenk H.-P."/>
        </authorList>
    </citation>
    <scope>NUCLEOTIDE SEQUENCE [LARGE SCALE GENOMIC DNA]</scope>
    <source>
        <strain evidence="2 3">DSM 43582</strain>
    </source>
</reference>
<feature type="transmembrane region" description="Helical" evidence="1">
    <location>
        <begin position="46"/>
        <end position="70"/>
    </location>
</feature>